<feature type="domain" description="Ig-like" evidence="2">
    <location>
        <begin position="31"/>
        <end position="110"/>
    </location>
</feature>
<dbReference type="KEGG" id="cvn:111122014"/>
<evidence type="ECO:0000313" key="4">
    <source>
        <dbReference type="RefSeq" id="XP_022319239.1"/>
    </source>
</evidence>
<dbReference type="Gene3D" id="2.60.40.10">
    <property type="entry name" value="Immunoglobulins"/>
    <property type="match status" value="1"/>
</dbReference>
<dbReference type="InterPro" id="IPR007110">
    <property type="entry name" value="Ig-like_dom"/>
</dbReference>
<keyword evidence="3" id="KW-1185">Reference proteome</keyword>
<dbReference type="Proteomes" id="UP000694844">
    <property type="component" value="Chromosome 2"/>
</dbReference>
<evidence type="ECO:0000313" key="3">
    <source>
        <dbReference type="Proteomes" id="UP000694844"/>
    </source>
</evidence>
<evidence type="ECO:0000259" key="2">
    <source>
        <dbReference type="PROSITE" id="PS50835"/>
    </source>
</evidence>
<reference evidence="4" key="1">
    <citation type="submission" date="2025-08" db="UniProtKB">
        <authorList>
            <consortium name="RefSeq"/>
        </authorList>
    </citation>
    <scope>IDENTIFICATION</scope>
    <source>
        <tissue evidence="4">Whole sample</tissue>
    </source>
</reference>
<keyword evidence="1" id="KW-0732">Signal</keyword>
<dbReference type="AlphaFoldDB" id="A0A8B8CVI0"/>
<dbReference type="PROSITE" id="PS50835">
    <property type="entry name" value="IG_LIKE"/>
    <property type="match status" value="1"/>
</dbReference>
<dbReference type="InterPro" id="IPR036179">
    <property type="entry name" value="Ig-like_dom_sf"/>
</dbReference>
<gene>
    <name evidence="4" type="primary">LOC111122014</name>
</gene>
<evidence type="ECO:0000256" key="1">
    <source>
        <dbReference type="SAM" id="SignalP"/>
    </source>
</evidence>
<dbReference type="GeneID" id="111122014"/>
<dbReference type="InterPro" id="IPR013783">
    <property type="entry name" value="Ig-like_fold"/>
</dbReference>
<feature type="chain" id="PRO_5034697843" evidence="1">
    <location>
        <begin position="19"/>
        <end position="114"/>
    </location>
</feature>
<accession>A0A8B8CVI0</accession>
<dbReference type="InterPro" id="IPR003599">
    <property type="entry name" value="Ig_sub"/>
</dbReference>
<feature type="signal peptide" evidence="1">
    <location>
        <begin position="1"/>
        <end position="18"/>
    </location>
</feature>
<dbReference type="RefSeq" id="XP_022319239.1">
    <property type="nucleotide sequence ID" value="XM_022463531.1"/>
</dbReference>
<sequence>MNTTYLLVFFITVSSITAEILIRGTERVGLGSQARLQCIARENDNQQPRELRWFHNGRLVVKTYRNIITEQYNENRDGYTLSELTIPRVEDADRGQYTCKTDRKHQASLYLTVD</sequence>
<protein>
    <submittedName>
        <fullName evidence="4">Uncharacterized protein LOC111122014</fullName>
    </submittedName>
</protein>
<dbReference type="Pfam" id="PF13927">
    <property type="entry name" value="Ig_3"/>
    <property type="match status" value="1"/>
</dbReference>
<proteinExistence type="predicted"/>
<name>A0A8B8CVI0_CRAVI</name>
<dbReference type="OrthoDB" id="6127080at2759"/>
<dbReference type="SUPFAM" id="SSF48726">
    <property type="entry name" value="Immunoglobulin"/>
    <property type="match status" value="1"/>
</dbReference>
<organism evidence="3 4">
    <name type="scientific">Crassostrea virginica</name>
    <name type="common">Eastern oyster</name>
    <dbReference type="NCBI Taxonomy" id="6565"/>
    <lineage>
        <taxon>Eukaryota</taxon>
        <taxon>Metazoa</taxon>
        <taxon>Spiralia</taxon>
        <taxon>Lophotrochozoa</taxon>
        <taxon>Mollusca</taxon>
        <taxon>Bivalvia</taxon>
        <taxon>Autobranchia</taxon>
        <taxon>Pteriomorphia</taxon>
        <taxon>Ostreida</taxon>
        <taxon>Ostreoidea</taxon>
        <taxon>Ostreidae</taxon>
        <taxon>Crassostrea</taxon>
    </lineage>
</organism>
<dbReference type="SMART" id="SM00409">
    <property type="entry name" value="IG"/>
    <property type="match status" value="1"/>
</dbReference>
<dbReference type="CDD" id="cd00096">
    <property type="entry name" value="Ig"/>
    <property type="match status" value="1"/>
</dbReference>